<proteinExistence type="predicted"/>
<dbReference type="RefSeq" id="WP_130753396.1">
    <property type="nucleotide sequence ID" value="NZ_BBQY01000020.1"/>
</dbReference>
<accession>A0A401J4Q1</accession>
<keyword evidence="1" id="KW-1133">Transmembrane helix</keyword>
<dbReference type="EMBL" id="BBQY01000020">
    <property type="protein sequence ID" value="GBH31619.1"/>
    <property type="molecule type" value="Genomic_DNA"/>
</dbReference>
<dbReference type="SUPFAM" id="SSF69047">
    <property type="entry name" value="Hypothetical protein YjbJ"/>
    <property type="match status" value="1"/>
</dbReference>
<dbReference type="Proteomes" id="UP000290975">
    <property type="component" value="Unassembled WGS sequence"/>
</dbReference>
<dbReference type="Gene3D" id="1.10.1470.10">
    <property type="entry name" value="YjbJ"/>
    <property type="match status" value="1"/>
</dbReference>
<feature type="transmembrane region" description="Helical" evidence="1">
    <location>
        <begin position="60"/>
        <end position="80"/>
    </location>
</feature>
<gene>
    <name evidence="2" type="ORF">MBESOW_P2876</name>
</gene>
<keyword evidence="1" id="KW-0472">Membrane</keyword>
<organism evidence="2 3">
    <name type="scientific">Sphingobium xenophagum</name>
    <dbReference type="NCBI Taxonomy" id="121428"/>
    <lineage>
        <taxon>Bacteria</taxon>
        <taxon>Pseudomonadati</taxon>
        <taxon>Pseudomonadota</taxon>
        <taxon>Alphaproteobacteria</taxon>
        <taxon>Sphingomonadales</taxon>
        <taxon>Sphingomonadaceae</taxon>
        <taxon>Sphingobium</taxon>
    </lineage>
</organism>
<dbReference type="InterPro" id="IPR036629">
    <property type="entry name" value="YjbJ_sf"/>
</dbReference>
<evidence type="ECO:0000313" key="3">
    <source>
        <dbReference type="Proteomes" id="UP000290975"/>
    </source>
</evidence>
<sequence>MNKHDIMGTIKDKAGALEEGFGTLTGDKATQLRGQTRQLEGQAEALLGTLIDEARAFYRAHPVVSLLAIGSAMFALIPALRGKG</sequence>
<dbReference type="AlphaFoldDB" id="A0A401J4Q1"/>
<keyword evidence="1" id="KW-0812">Transmembrane</keyword>
<protein>
    <recommendedName>
        <fullName evidence="4">CsbD-like domain-containing protein</fullName>
    </recommendedName>
</protein>
<name>A0A401J4Q1_SPHXE</name>
<comment type="caution">
    <text evidence="2">The sequence shown here is derived from an EMBL/GenBank/DDBJ whole genome shotgun (WGS) entry which is preliminary data.</text>
</comment>
<evidence type="ECO:0008006" key="4">
    <source>
        <dbReference type="Google" id="ProtNLM"/>
    </source>
</evidence>
<evidence type="ECO:0000313" key="2">
    <source>
        <dbReference type="EMBL" id="GBH31619.1"/>
    </source>
</evidence>
<reference evidence="2 3" key="1">
    <citation type="submission" date="2014-12" db="EMBL/GenBank/DDBJ databases">
        <title>Whole genome sequencing of Sphingobium xenophagum OW59.</title>
        <authorList>
            <person name="Ohta Y."/>
            <person name="Nishi S."/>
            <person name="Hatada Y."/>
        </authorList>
    </citation>
    <scope>NUCLEOTIDE SEQUENCE [LARGE SCALE GENOMIC DNA]</scope>
    <source>
        <strain evidence="2 3">OW59</strain>
    </source>
</reference>
<evidence type="ECO:0000256" key="1">
    <source>
        <dbReference type="SAM" id="Phobius"/>
    </source>
</evidence>
<keyword evidence="3" id="KW-1185">Reference proteome</keyword>